<dbReference type="PANTHER" id="PTHR24341:SF6">
    <property type="entry name" value="HOMEOBOX PROTEIN INVECTED"/>
    <property type="match status" value="1"/>
</dbReference>
<keyword evidence="5" id="KW-1185">Reference proteome</keyword>
<dbReference type="OrthoDB" id="6159439at2759"/>
<dbReference type="GO" id="GO:0005634">
    <property type="term" value="C:nucleus"/>
    <property type="evidence" value="ECO:0007669"/>
    <property type="project" value="UniProtKB-SubCell"/>
</dbReference>
<dbReference type="AlphaFoldDB" id="A0A183J9G0"/>
<gene>
    <name evidence="4" type="ORF">SBAD_LOCUS12508</name>
</gene>
<organism evidence="6">
    <name type="scientific">Soboliphyme baturini</name>
    <dbReference type="NCBI Taxonomy" id="241478"/>
    <lineage>
        <taxon>Eukaryota</taxon>
        <taxon>Metazoa</taxon>
        <taxon>Ecdysozoa</taxon>
        <taxon>Nematoda</taxon>
        <taxon>Enoplea</taxon>
        <taxon>Dorylaimia</taxon>
        <taxon>Dioctophymatida</taxon>
        <taxon>Dioctophymatoidea</taxon>
        <taxon>Soboliphymatidae</taxon>
        <taxon>Soboliphyme</taxon>
    </lineage>
</organism>
<evidence type="ECO:0000256" key="1">
    <source>
        <dbReference type="ARBA" id="ARBA00004123"/>
    </source>
</evidence>
<dbReference type="GO" id="GO:0000981">
    <property type="term" value="F:DNA-binding transcription factor activity, RNA polymerase II-specific"/>
    <property type="evidence" value="ECO:0007669"/>
    <property type="project" value="TreeGrafter"/>
</dbReference>
<feature type="region of interest" description="Disordered" evidence="3">
    <location>
        <begin position="1"/>
        <end position="45"/>
    </location>
</feature>
<accession>A0A183J9G0</accession>
<name>A0A183J9G0_9BILA</name>
<dbReference type="PANTHER" id="PTHR24341">
    <property type="entry name" value="HOMEOBOX PROTEIN ENGRAILED"/>
    <property type="match status" value="1"/>
</dbReference>
<evidence type="ECO:0000256" key="2">
    <source>
        <dbReference type="ARBA" id="ARBA00023242"/>
    </source>
</evidence>
<dbReference type="GO" id="GO:0030182">
    <property type="term" value="P:neuron differentiation"/>
    <property type="evidence" value="ECO:0007669"/>
    <property type="project" value="TreeGrafter"/>
</dbReference>
<comment type="subcellular location">
    <subcellularLocation>
        <location evidence="1">Nucleus</location>
    </subcellularLocation>
</comment>
<proteinExistence type="predicted"/>
<keyword evidence="2" id="KW-0539">Nucleus</keyword>
<dbReference type="EMBL" id="UZAM01017986">
    <property type="protein sequence ID" value="VDP49088.1"/>
    <property type="molecule type" value="Genomic_DNA"/>
</dbReference>
<dbReference type="InterPro" id="IPR050720">
    <property type="entry name" value="Engrailed_Homeobox_TFs"/>
</dbReference>
<reference evidence="6" key="1">
    <citation type="submission" date="2016-06" db="UniProtKB">
        <authorList>
            <consortium name="WormBaseParasite"/>
        </authorList>
    </citation>
    <scope>IDENTIFICATION</scope>
</reference>
<evidence type="ECO:0000313" key="5">
    <source>
        <dbReference type="Proteomes" id="UP000270296"/>
    </source>
</evidence>
<dbReference type="WBParaSite" id="SBAD_0001291701-mRNA-1">
    <property type="protein sequence ID" value="SBAD_0001291701-mRNA-1"/>
    <property type="gene ID" value="SBAD_0001291701"/>
</dbReference>
<evidence type="ECO:0000256" key="3">
    <source>
        <dbReference type="SAM" id="MobiDB-lite"/>
    </source>
</evidence>
<protein>
    <submittedName>
        <fullName evidence="6">PID domain-containing protein</fullName>
    </submittedName>
</protein>
<dbReference type="GO" id="GO:0000978">
    <property type="term" value="F:RNA polymerase II cis-regulatory region sequence-specific DNA binding"/>
    <property type="evidence" value="ECO:0007669"/>
    <property type="project" value="TreeGrafter"/>
</dbReference>
<evidence type="ECO:0000313" key="6">
    <source>
        <dbReference type="WBParaSite" id="SBAD_0001291701-mRNA-1"/>
    </source>
</evidence>
<sequence>MDTSIGSDGEQSDDRSSPEESSLVSTADLEDRKRRGDNRSVSPLGDGHSLSTLKFSVENILSPEFGCKIRKSGSHGSPPVGGALALKKLCHSDAVLTTTAASAVRDRYSTTTATRTIELPVTLPAWVYCTRYSDRPSSGELHVHAVFLTDRRRLIAISHKS</sequence>
<feature type="compositionally biased region" description="Basic and acidic residues" evidence="3">
    <location>
        <begin position="29"/>
        <end position="38"/>
    </location>
</feature>
<dbReference type="Proteomes" id="UP000270296">
    <property type="component" value="Unassembled WGS sequence"/>
</dbReference>
<reference evidence="4 5" key="2">
    <citation type="submission" date="2018-11" db="EMBL/GenBank/DDBJ databases">
        <authorList>
            <consortium name="Pathogen Informatics"/>
        </authorList>
    </citation>
    <scope>NUCLEOTIDE SEQUENCE [LARGE SCALE GENOMIC DNA]</scope>
</reference>
<evidence type="ECO:0000313" key="4">
    <source>
        <dbReference type="EMBL" id="VDP49088.1"/>
    </source>
</evidence>